<sequence length="256" mass="27654">MISRDGSLLQHQAKLFAAFPEFIATIEAKFADFDYHIMVVDADRPGYWGSSWCEQQCPMLEDTCAEINYPCDYTPTVCDTTMGAGTTYNAGANAANKPCDLASGHRWIDRDQPDLSGTFTCLAQGGTSGDRWPGAAVAAAVSPEMTAPGGCNEGFLRDDALLMVTIFASYDEPTDSPGKPAEWAQAILDAKHGDKNAVVTFSFGDLTCPPVDRICDLVLWYFPYHHITDRFGTDYGPGFGVATELVETACSAFIPG</sequence>
<protein>
    <submittedName>
        <fullName evidence="1">Uncharacterized protein</fullName>
    </submittedName>
</protein>
<keyword evidence="2" id="KW-1185">Reference proteome</keyword>
<comment type="caution">
    <text evidence="1">The sequence shown here is derived from an EMBL/GenBank/DDBJ whole genome shotgun (WGS) entry which is preliminary data.</text>
</comment>
<dbReference type="EMBL" id="JAQNDN010000013">
    <property type="protein sequence ID" value="MDC0670662.1"/>
    <property type="molecule type" value="Genomic_DNA"/>
</dbReference>
<accession>A0ABT5B986</accession>
<reference evidence="1 2" key="1">
    <citation type="submission" date="2022-11" db="EMBL/GenBank/DDBJ databases">
        <title>Minimal conservation of predation-associated metabolite biosynthetic gene clusters underscores biosynthetic potential of Myxococcota including descriptions for ten novel species: Archangium lansinium sp. nov., Myxococcus landrumus sp. nov., Nannocystis bai.</title>
        <authorList>
            <person name="Ahearne A."/>
            <person name="Stevens C."/>
            <person name="Dowd S."/>
        </authorList>
    </citation>
    <scope>NUCLEOTIDE SEQUENCE [LARGE SCALE GENOMIC DNA]</scope>
    <source>
        <strain evidence="1 2">NCELM</strain>
    </source>
</reference>
<dbReference type="Proteomes" id="UP001217838">
    <property type="component" value="Unassembled WGS sequence"/>
</dbReference>
<proteinExistence type="predicted"/>
<evidence type="ECO:0000313" key="2">
    <source>
        <dbReference type="Proteomes" id="UP001217838"/>
    </source>
</evidence>
<dbReference type="RefSeq" id="WP_272000489.1">
    <property type="nucleotide sequence ID" value="NZ_JAQNDN010000013.1"/>
</dbReference>
<name>A0ABT5B986_9BACT</name>
<organism evidence="1 2">
    <name type="scientific">Nannocystis radixulma</name>
    <dbReference type="NCBI Taxonomy" id="2995305"/>
    <lineage>
        <taxon>Bacteria</taxon>
        <taxon>Pseudomonadati</taxon>
        <taxon>Myxococcota</taxon>
        <taxon>Polyangia</taxon>
        <taxon>Nannocystales</taxon>
        <taxon>Nannocystaceae</taxon>
        <taxon>Nannocystis</taxon>
    </lineage>
</organism>
<evidence type="ECO:0000313" key="1">
    <source>
        <dbReference type="EMBL" id="MDC0670662.1"/>
    </source>
</evidence>
<gene>
    <name evidence="1" type="ORF">POL58_23095</name>
</gene>